<feature type="domain" description="Fork-head" evidence="4">
    <location>
        <begin position="80"/>
        <end position="130"/>
    </location>
</feature>
<accession>A0A6A6BZE1</accession>
<feature type="region of interest" description="Disordered" evidence="3">
    <location>
        <begin position="418"/>
        <end position="446"/>
    </location>
</feature>
<evidence type="ECO:0000313" key="5">
    <source>
        <dbReference type="EMBL" id="KAF2160151.1"/>
    </source>
</evidence>
<sequence>MPKANSIFWYIMAHDTPALFAHDNDHDDVRDTSEALDLSDISDPITVVDVQAEPQHVLVRASLKEEISTLTGPYQVSGKRPPFSTAEMVVMAIICGNEASYTIASSRRSIITTYPYYRDKVLKELLVNWECEFSDFRPVELVPELVDTFHRHDVPLVRYEDPSERDVQYLDDAEFTVTPQAARIFLESRLCDSRQGVFPFFKLPAELRNSIYEMVLRFHPSGIVINSNTCSAELRQHPEDEDSYVEEEGVVPRDCDIGNTNVIALLQVCKQAYAEAAPILYGQNKFTFAHEGLLCLNDMISARQSPATQHLEYVELFLRPFKVEARVFERAAQMLASGKRLKFLALDMRDRDWLEMSKVRRLDHYGRKSKFTKAGQIPGFRHLVEAAANAETFELKGGDESTRLKALFDAEIEKIEAGRGQKAPKKRAKKLKGKATSKSAVTVVDD</sequence>
<dbReference type="InterPro" id="IPR038883">
    <property type="entry name" value="AN11006-like"/>
</dbReference>
<comment type="subcellular location">
    <subcellularLocation>
        <location evidence="2">Nucleus</location>
    </subcellularLocation>
</comment>
<evidence type="ECO:0000313" key="6">
    <source>
        <dbReference type="Proteomes" id="UP000799537"/>
    </source>
</evidence>
<dbReference type="GO" id="GO:0043565">
    <property type="term" value="F:sequence-specific DNA binding"/>
    <property type="evidence" value="ECO:0007669"/>
    <property type="project" value="InterPro"/>
</dbReference>
<proteinExistence type="predicted"/>
<evidence type="ECO:0000259" key="4">
    <source>
        <dbReference type="PROSITE" id="PS50039"/>
    </source>
</evidence>
<evidence type="ECO:0000256" key="2">
    <source>
        <dbReference type="PROSITE-ProRule" id="PRU00089"/>
    </source>
</evidence>
<dbReference type="EMBL" id="ML993629">
    <property type="protein sequence ID" value="KAF2160151.1"/>
    <property type="molecule type" value="Genomic_DNA"/>
</dbReference>
<dbReference type="PROSITE" id="PS50039">
    <property type="entry name" value="FORK_HEAD_3"/>
    <property type="match status" value="1"/>
</dbReference>
<keyword evidence="6" id="KW-1185">Reference proteome</keyword>
<dbReference type="PANTHER" id="PTHR42085">
    <property type="entry name" value="F-BOX DOMAIN-CONTAINING PROTEIN"/>
    <property type="match status" value="1"/>
</dbReference>
<feature type="compositionally biased region" description="Basic residues" evidence="3">
    <location>
        <begin position="422"/>
        <end position="435"/>
    </location>
</feature>
<organism evidence="5 6">
    <name type="scientific">Zasmidium cellare ATCC 36951</name>
    <dbReference type="NCBI Taxonomy" id="1080233"/>
    <lineage>
        <taxon>Eukaryota</taxon>
        <taxon>Fungi</taxon>
        <taxon>Dikarya</taxon>
        <taxon>Ascomycota</taxon>
        <taxon>Pezizomycotina</taxon>
        <taxon>Dothideomycetes</taxon>
        <taxon>Dothideomycetidae</taxon>
        <taxon>Mycosphaerellales</taxon>
        <taxon>Mycosphaerellaceae</taxon>
        <taxon>Zasmidium</taxon>
    </lineage>
</organism>
<name>A0A6A6BZE1_ZASCE</name>
<dbReference type="InterPro" id="IPR001766">
    <property type="entry name" value="Fork_head_dom"/>
</dbReference>
<dbReference type="Proteomes" id="UP000799537">
    <property type="component" value="Unassembled WGS sequence"/>
</dbReference>
<dbReference type="GO" id="GO:0005634">
    <property type="term" value="C:nucleus"/>
    <property type="evidence" value="ECO:0007669"/>
    <property type="project" value="UniProtKB-SubCell"/>
</dbReference>
<reference evidence="5" key="1">
    <citation type="journal article" date="2020" name="Stud. Mycol.">
        <title>101 Dothideomycetes genomes: a test case for predicting lifestyles and emergence of pathogens.</title>
        <authorList>
            <person name="Haridas S."/>
            <person name="Albert R."/>
            <person name="Binder M."/>
            <person name="Bloem J."/>
            <person name="Labutti K."/>
            <person name="Salamov A."/>
            <person name="Andreopoulos B."/>
            <person name="Baker S."/>
            <person name="Barry K."/>
            <person name="Bills G."/>
            <person name="Bluhm B."/>
            <person name="Cannon C."/>
            <person name="Castanera R."/>
            <person name="Culley D."/>
            <person name="Daum C."/>
            <person name="Ezra D."/>
            <person name="Gonzalez J."/>
            <person name="Henrissat B."/>
            <person name="Kuo A."/>
            <person name="Liang C."/>
            <person name="Lipzen A."/>
            <person name="Lutzoni F."/>
            <person name="Magnuson J."/>
            <person name="Mondo S."/>
            <person name="Nolan M."/>
            <person name="Ohm R."/>
            <person name="Pangilinan J."/>
            <person name="Park H.-J."/>
            <person name="Ramirez L."/>
            <person name="Alfaro M."/>
            <person name="Sun H."/>
            <person name="Tritt A."/>
            <person name="Yoshinaga Y."/>
            <person name="Zwiers L.-H."/>
            <person name="Turgeon B."/>
            <person name="Goodwin S."/>
            <person name="Spatafora J."/>
            <person name="Crous P."/>
            <person name="Grigoriev I."/>
        </authorList>
    </citation>
    <scope>NUCLEOTIDE SEQUENCE</scope>
    <source>
        <strain evidence="5">ATCC 36951</strain>
    </source>
</reference>
<dbReference type="RefSeq" id="XP_033661040.1">
    <property type="nucleotide sequence ID" value="XM_033809469.1"/>
</dbReference>
<evidence type="ECO:0000256" key="1">
    <source>
        <dbReference type="ARBA" id="ARBA00023125"/>
    </source>
</evidence>
<dbReference type="OrthoDB" id="3905718at2759"/>
<feature type="DNA-binding region" description="Fork-head" evidence="2">
    <location>
        <begin position="80"/>
        <end position="130"/>
    </location>
</feature>
<dbReference type="AlphaFoldDB" id="A0A6A6BZE1"/>
<keyword evidence="2" id="KW-0539">Nucleus</keyword>
<keyword evidence="1 2" id="KW-0238">DNA-binding</keyword>
<dbReference type="Pfam" id="PF24864">
    <property type="entry name" value="DUF7730"/>
    <property type="match status" value="1"/>
</dbReference>
<protein>
    <recommendedName>
        <fullName evidence="4">Fork-head domain-containing protein</fullName>
    </recommendedName>
</protein>
<dbReference type="InterPro" id="IPR056632">
    <property type="entry name" value="DUF7730"/>
</dbReference>
<dbReference type="PANTHER" id="PTHR42085:SF2">
    <property type="entry name" value="F-BOX DOMAIN-CONTAINING PROTEIN"/>
    <property type="match status" value="1"/>
</dbReference>
<dbReference type="GeneID" id="54562741"/>
<evidence type="ECO:0000256" key="3">
    <source>
        <dbReference type="SAM" id="MobiDB-lite"/>
    </source>
</evidence>
<dbReference type="GO" id="GO:0003700">
    <property type="term" value="F:DNA-binding transcription factor activity"/>
    <property type="evidence" value="ECO:0007669"/>
    <property type="project" value="InterPro"/>
</dbReference>
<gene>
    <name evidence="5" type="ORF">M409DRAFT_29446</name>
</gene>